<dbReference type="Gene3D" id="3.60.10.10">
    <property type="entry name" value="Endonuclease/exonuclease/phosphatase"/>
    <property type="match status" value="1"/>
</dbReference>
<comment type="caution">
    <text evidence="3">The sequence shown here is derived from an EMBL/GenBank/DDBJ whole genome shotgun (WGS) entry which is preliminary data.</text>
</comment>
<dbReference type="GO" id="GO:0008270">
    <property type="term" value="F:zinc ion binding"/>
    <property type="evidence" value="ECO:0007669"/>
    <property type="project" value="UniProtKB-KW"/>
</dbReference>
<dbReference type="AlphaFoldDB" id="A0A6A6N693"/>
<name>A0A6A6N693_HEVBR</name>
<evidence type="ECO:0000313" key="3">
    <source>
        <dbReference type="EMBL" id="KAF2321691.1"/>
    </source>
</evidence>
<proteinExistence type="predicted"/>
<dbReference type="PROSITE" id="PS50158">
    <property type="entry name" value="ZF_CCHC"/>
    <property type="match status" value="1"/>
</dbReference>
<dbReference type="InterPro" id="IPR036691">
    <property type="entry name" value="Endo/exonu/phosph_ase_sf"/>
</dbReference>
<gene>
    <name evidence="3" type="ORF">GH714_001482</name>
</gene>
<dbReference type="InterPro" id="IPR001878">
    <property type="entry name" value="Znf_CCHC"/>
</dbReference>
<dbReference type="InterPro" id="IPR025836">
    <property type="entry name" value="Zn_knuckle_CX2CX4HX4C"/>
</dbReference>
<keyword evidence="4" id="KW-1185">Reference proteome</keyword>
<dbReference type="SUPFAM" id="SSF56219">
    <property type="entry name" value="DNase I-like"/>
    <property type="match status" value="1"/>
</dbReference>
<evidence type="ECO:0000256" key="1">
    <source>
        <dbReference type="PROSITE-ProRule" id="PRU00047"/>
    </source>
</evidence>
<keyword evidence="1" id="KW-0479">Metal-binding</keyword>
<reference evidence="3 4" key="1">
    <citation type="journal article" date="2020" name="Mol. Plant">
        <title>The Chromosome-Based Rubber Tree Genome Provides New Insights into Spurge Genome Evolution and Rubber Biosynthesis.</title>
        <authorList>
            <person name="Liu J."/>
            <person name="Shi C."/>
            <person name="Shi C.C."/>
            <person name="Li W."/>
            <person name="Zhang Q.J."/>
            <person name="Zhang Y."/>
            <person name="Li K."/>
            <person name="Lu H.F."/>
            <person name="Shi C."/>
            <person name="Zhu S.T."/>
            <person name="Xiao Z.Y."/>
            <person name="Nan H."/>
            <person name="Yue Y."/>
            <person name="Zhu X.G."/>
            <person name="Wu Y."/>
            <person name="Hong X.N."/>
            <person name="Fan G.Y."/>
            <person name="Tong Y."/>
            <person name="Zhang D."/>
            <person name="Mao C.L."/>
            <person name="Liu Y.L."/>
            <person name="Hao S.J."/>
            <person name="Liu W.Q."/>
            <person name="Lv M.Q."/>
            <person name="Zhang H.B."/>
            <person name="Liu Y."/>
            <person name="Hu-Tang G.R."/>
            <person name="Wang J.P."/>
            <person name="Wang J.H."/>
            <person name="Sun Y.H."/>
            <person name="Ni S.B."/>
            <person name="Chen W.B."/>
            <person name="Zhang X.C."/>
            <person name="Jiao Y.N."/>
            <person name="Eichler E.E."/>
            <person name="Li G.H."/>
            <person name="Liu X."/>
            <person name="Gao L.Z."/>
        </authorList>
    </citation>
    <scope>NUCLEOTIDE SEQUENCE [LARGE SCALE GENOMIC DNA]</scope>
    <source>
        <strain evidence="4">cv. GT1</strain>
        <tissue evidence="3">Leaf</tissue>
    </source>
</reference>
<dbReference type="Proteomes" id="UP000467840">
    <property type="component" value="Chromosome 11"/>
</dbReference>
<accession>A0A6A6N693</accession>
<evidence type="ECO:0000259" key="2">
    <source>
        <dbReference type="PROSITE" id="PS50158"/>
    </source>
</evidence>
<dbReference type="GO" id="GO:0003676">
    <property type="term" value="F:nucleic acid binding"/>
    <property type="evidence" value="ECO:0007669"/>
    <property type="project" value="InterPro"/>
</dbReference>
<keyword evidence="1" id="KW-0862">Zinc</keyword>
<sequence>MYNRLFMRIKVEIAVNKPLIESFTNKRRDGSVERVRLRYERLPDVCYMCGLLGHQIQTCPNIAKVVAPENRGKRQEYGHWMRTEIWITKKSQSLGGESSSTNQNELANQSSILVTKRWIDVAITHNVQWHATFVYGDPEANNRIEFINALKKLNFKDGRLWMLMGDFNICNSPLDKWGRRRINNQTAAAYNSFLDNDELGEIDFKGPTLFWIMMSLGRLISKVQGLLSPTSNKGEDPAPIIDTRAASVVYASMCLQSLDIHITFWAYIKRSPFGVALHMSMTSIFNCSWADKVIKEPKMLALVSGCQSLFYAPKMLALSIRSVLRVHEDIA</sequence>
<dbReference type="SUPFAM" id="SSF57756">
    <property type="entry name" value="Retrovirus zinc finger-like domains"/>
    <property type="match status" value="1"/>
</dbReference>
<organism evidence="3 4">
    <name type="scientific">Hevea brasiliensis</name>
    <name type="common">Para rubber tree</name>
    <name type="synonym">Siphonia brasiliensis</name>
    <dbReference type="NCBI Taxonomy" id="3981"/>
    <lineage>
        <taxon>Eukaryota</taxon>
        <taxon>Viridiplantae</taxon>
        <taxon>Streptophyta</taxon>
        <taxon>Embryophyta</taxon>
        <taxon>Tracheophyta</taxon>
        <taxon>Spermatophyta</taxon>
        <taxon>Magnoliopsida</taxon>
        <taxon>eudicotyledons</taxon>
        <taxon>Gunneridae</taxon>
        <taxon>Pentapetalae</taxon>
        <taxon>rosids</taxon>
        <taxon>fabids</taxon>
        <taxon>Malpighiales</taxon>
        <taxon>Euphorbiaceae</taxon>
        <taxon>Crotonoideae</taxon>
        <taxon>Micrandreae</taxon>
        <taxon>Hevea</taxon>
    </lineage>
</organism>
<feature type="domain" description="CCHC-type" evidence="2">
    <location>
        <begin position="46"/>
        <end position="61"/>
    </location>
</feature>
<dbReference type="Pfam" id="PF14392">
    <property type="entry name" value="zf-CCHC_4"/>
    <property type="match status" value="1"/>
</dbReference>
<evidence type="ECO:0000313" key="4">
    <source>
        <dbReference type="Proteomes" id="UP000467840"/>
    </source>
</evidence>
<keyword evidence="1" id="KW-0863">Zinc-finger</keyword>
<dbReference type="InterPro" id="IPR036875">
    <property type="entry name" value="Znf_CCHC_sf"/>
</dbReference>
<dbReference type="EMBL" id="JAAGAX010000002">
    <property type="protein sequence ID" value="KAF2321691.1"/>
    <property type="molecule type" value="Genomic_DNA"/>
</dbReference>
<dbReference type="InterPro" id="IPR040256">
    <property type="entry name" value="At4g02000-like"/>
</dbReference>
<dbReference type="PANTHER" id="PTHR31286:SF178">
    <property type="entry name" value="DUF4283 DOMAIN-CONTAINING PROTEIN"/>
    <property type="match status" value="1"/>
</dbReference>
<dbReference type="PANTHER" id="PTHR31286">
    <property type="entry name" value="GLYCINE-RICH CELL WALL STRUCTURAL PROTEIN 1.8-LIKE"/>
    <property type="match status" value="1"/>
</dbReference>
<protein>
    <recommendedName>
        <fullName evidence="2">CCHC-type domain-containing protein</fullName>
    </recommendedName>
</protein>